<keyword evidence="2" id="KW-1185">Reference proteome</keyword>
<sequence>MNLPRTSRRAAALALAWFVLFLGVAGLSPVLHASPLDPICSVAAAGQDLGHRGNDGAPGSTHTLKCALCIGVLAPPANSATALARSAPLAGAPTLRGADRVAVRASAPLPARGPPTLA</sequence>
<accession>A0A934TW21</accession>
<dbReference type="RefSeq" id="WP_201173872.1">
    <property type="nucleotide sequence ID" value="NZ_JAEPWM010000007.1"/>
</dbReference>
<evidence type="ECO:0000313" key="1">
    <source>
        <dbReference type="EMBL" id="MBK6007762.1"/>
    </source>
</evidence>
<evidence type="ECO:0008006" key="3">
    <source>
        <dbReference type="Google" id="ProtNLM"/>
    </source>
</evidence>
<dbReference type="EMBL" id="JAEPWM010000007">
    <property type="protein sequence ID" value="MBK6007762.1"/>
    <property type="molecule type" value="Genomic_DNA"/>
</dbReference>
<dbReference type="AlphaFoldDB" id="A0A934TW21"/>
<reference evidence="1" key="2">
    <citation type="submission" date="2021-01" db="EMBL/GenBank/DDBJ databases">
        <authorList>
            <person name="Kang M."/>
        </authorList>
    </citation>
    <scope>NUCLEOTIDE SEQUENCE</scope>
    <source>
        <strain evidence="1">KACC 17527</strain>
    </source>
</reference>
<dbReference type="InterPro" id="IPR021333">
    <property type="entry name" value="DUF2946"/>
</dbReference>
<proteinExistence type="predicted"/>
<evidence type="ECO:0000313" key="2">
    <source>
        <dbReference type="Proteomes" id="UP000630528"/>
    </source>
</evidence>
<gene>
    <name evidence="1" type="ORF">JJB11_16810</name>
</gene>
<dbReference type="Proteomes" id="UP000630528">
    <property type="component" value="Unassembled WGS sequence"/>
</dbReference>
<reference evidence="1" key="1">
    <citation type="journal article" date="2012" name="J. Microbiol. Biotechnol.">
        <title>Ramlibacter ginsenosidimutans sp. nov., with ginsenoside-converting activity.</title>
        <authorList>
            <person name="Wang L."/>
            <person name="An D.S."/>
            <person name="Kim S.G."/>
            <person name="Jin F.X."/>
            <person name="Kim S.C."/>
            <person name="Lee S.T."/>
            <person name="Im W.T."/>
        </authorList>
    </citation>
    <scope>NUCLEOTIDE SEQUENCE</scope>
    <source>
        <strain evidence="1">KACC 17527</strain>
    </source>
</reference>
<organism evidence="1 2">
    <name type="scientific">Ramlibacter ginsenosidimutans</name>
    <dbReference type="NCBI Taxonomy" id="502333"/>
    <lineage>
        <taxon>Bacteria</taxon>
        <taxon>Pseudomonadati</taxon>
        <taxon>Pseudomonadota</taxon>
        <taxon>Betaproteobacteria</taxon>
        <taxon>Burkholderiales</taxon>
        <taxon>Comamonadaceae</taxon>
        <taxon>Ramlibacter</taxon>
    </lineage>
</organism>
<comment type="caution">
    <text evidence="1">The sequence shown here is derived from an EMBL/GenBank/DDBJ whole genome shotgun (WGS) entry which is preliminary data.</text>
</comment>
<dbReference type="Pfam" id="PF11162">
    <property type="entry name" value="DUF2946"/>
    <property type="match status" value="1"/>
</dbReference>
<name>A0A934TW21_9BURK</name>
<protein>
    <recommendedName>
        <fullName evidence="3">DUF2946 domain-containing protein</fullName>
    </recommendedName>
</protein>